<name>A0A8J2J442_9HEXA</name>
<evidence type="ECO:0000259" key="2">
    <source>
        <dbReference type="Pfam" id="PF03007"/>
    </source>
</evidence>
<dbReference type="GO" id="GO:0004144">
    <property type="term" value="F:diacylglycerol O-acyltransferase activity"/>
    <property type="evidence" value="ECO:0007669"/>
    <property type="project" value="InterPro"/>
</dbReference>
<feature type="transmembrane region" description="Helical" evidence="1">
    <location>
        <begin position="400"/>
        <end position="426"/>
    </location>
</feature>
<evidence type="ECO:0000313" key="3">
    <source>
        <dbReference type="EMBL" id="CAG7678324.1"/>
    </source>
</evidence>
<evidence type="ECO:0000313" key="4">
    <source>
        <dbReference type="Proteomes" id="UP000708208"/>
    </source>
</evidence>
<dbReference type="AlphaFoldDB" id="A0A8J2J442"/>
<feature type="transmembrane region" description="Helical" evidence="1">
    <location>
        <begin position="12"/>
        <end position="35"/>
    </location>
</feature>
<gene>
    <name evidence="3" type="ORF">AFUS01_LOCUS2568</name>
</gene>
<keyword evidence="1" id="KW-1133">Transmembrane helix</keyword>
<sequence>MGSRVLFELQKIILGVILVILYVSLLTFILLTLPYRALVIVVAKICRPELGSMITDLSSVFSLERPEESIFNLMYFVIIDGNIPTERFRDLFQRRIMNRWNARRNSLVFYRLREGWDYFLGYTFWKPDPNFDLNYYIRDYDYDGKLALPSPCYEEHLRRVCTGLTQVHWKKGRSAWEIIFIHNYRTEGDSKPKTVFVARHQHTVIDGYSLVELMKLLFQTEYPLSTPTVPKMPLWLKLLNPVILPFKIPYDLAENILDSMDSHSEWHMNNDKWRNYITSFLRPIHVDKIKAVKNKHKVSYATVIFAVICGGIYRILREAGRPIPDSLATLIPVPKPNHPGGAVNHVRIVNTRWQIHSESSVKRLHMLQSNLDKLRYSTVPLGGDLLTPALGLLPTIMRKWIVYFGILQGASIIASSFPVTMAPIYFDGFEIIDLIPCTGTFGPKIGKMKQT</sequence>
<evidence type="ECO:0000256" key="1">
    <source>
        <dbReference type="SAM" id="Phobius"/>
    </source>
</evidence>
<feature type="transmembrane region" description="Helical" evidence="1">
    <location>
        <begin position="298"/>
        <end position="316"/>
    </location>
</feature>
<proteinExistence type="predicted"/>
<dbReference type="EMBL" id="CAJVCH010014756">
    <property type="protein sequence ID" value="CAG7678324.1"/>
    <property type="molecule type" value="Genomic_DNA"/>
</dbReference>
<comment type="caution">
    <text evidence="3">The sequence shown here is derived from an EMBL/GenBank/DDBJ whole genome shotgun (WGS) entry which is preliminary data.</text>
</comment>
<dbReference type="InterPro" id="IPR004255">
    <property type="entry name" value="O-acyltransferase_WSD1_N"/>
</dbReference>
<feature type="domain" description="O-acyltransferase WSD1-like N-terminal" evidence="2">
    <location>
        <begin position="91"/>
        <end position="221"/>
    </location>
</feature>
<accession>A0A8J2J442</accession>
<protein>
    <recommendedName>
        <fullName evidence="2">O-acyltransferase WSD1-like N-terminal domain-containing protein</fullName>
    </recommendedName>
</protein>
<keyword evidence="4" id="KW-1185">Reference proteome</keyword>
<organism evidence="3 4">
    <name type="scientific">Allacma fusca</name>
    <dbReference type="NCBI Taxonomy" id="39272"/>
    <lineage>
        <taxon>Eukaryota</taxon>
        <taxon>Metazoa</taxon>
        <taxon>Ecdysozoa</taxon>
        <taxon>Arthropoda</taxon>
        <taxon>Hexapoda</taxon>
        <taxon>Collembola</taxon>
        <taxon>Symphypleona</taxon>
        <taxon>Sminthuridae</taxon>
        <taxon>Allacma</taxon>
    </lineage>
</organism>
<keyword evidence="1" id="KW-0472">Membrane</keyword>
<keyword evidence="1" id="KW-0812">Transmembrane</keyword>
<dbReference type="GO" id="GO:0045017">
    <property type="term" value="P:glycerolipid biosynthetic process"/>
    <property type="evidence" value="ECO:0007669"/>
    <property type="project" value="InterPro"/>
</dbReference>
<dbReference type="Pfam" id="PF03007">
    <property type="entry name" value="WS_DGAT_cat"/>
    <property type="match status" value="1"/>
</dbReference>
<reference evidence="3" key="1">
    <citation type="submission" date="2021-06" db="EMBL/GenBank/DDBJ databases">
        <authorList>
            <person name="Hodson N. C."/>
            <person name="Mongue J. A."/>
            <person name="Jaron S. K."/>
        </authorList>
    </citation>
    <scope>NUCLEOTIDE SEQUENCE</scope>
</reference>
<dbReference type="OrthoDB" id="619536at2759"/>
<dbReference type="Proteomes" id="UP000708208">
    <property type="component" value="Unassembled WGS sequence"/>
</dbReference>